<sequence>MDIGVANPDLDTIYELLSESRRRYVLYYFLESQHANIDGLALQISAWEQDISIESVTEDEKEAVTLSLIHKHLPRLADHDLITYDQRSGDIVIGNDFDSVRSTVIRARDTESIDPVVSNPTESFLYSDPLADPTDTE</sequence>
<gene>
    <name evidence="2" type="ORF">FEJ81_10205</name>
</gene>
<proteinExistence type="predicted"/>
<organism evidence="2 3">
    <name type="scientific">Natrinema versiforme</name>
    <dbReference type="NCBI Taxonomy" id="88724"/>
    <lineage>
        <taxon>Archaea</taxon>
        <taxon>Methanobacteriati</taxon>
        <taxon>Methanobacteriota</taxon>
        <taxon>Stenosarchaea group</taxon>
        <taxon>Halobacteria</taxon>
        <taxon>Halobacteriales</taxon>
        <taxon>Natrialbaceae</taxon>
        <taxon>Natrinema</taxon>
    </lineage>
</organism>
<dbReference type="KEGG" id="nvr:FEJ81_10205"/>
<dbReference type="InterPro" id="IPR055768">
    <property type="entry name" value="DUF7344"/>
</dbReference>
<dbReference type="AlphaFoldDB" id="A0A4P8WHR5"/>
<accession>A0A4P8WHR5</accession>
<dbReference type="RefSeq" id="WP_138245195.1">
    <property type="nucleotide sequence ID" value="NZ_CP040330.1"/>
</dbReference>
<evidence type="ECO:0000313" key="2">
    <source>
        <dbReference type="EMBL" id="QCS42714.1"/>
    </source>
</evidence>
<dbReference type="GeneID" id="40265648"/>
<protein>
    <recommendedName>
        <fullName evidence="1">DUF7344 domain-containing protein</fullName>
    </recommendedName>
</protein>
<feature type="domain" description="DUF7344" evidence="1">
    <location>
        <begin position="14"/>
        <end position="91"/>
    </location>
</feature>
<dbReference type="OrthoDB" id="247722at2157"/>
<dbReference type="EMBL" id="CP040330">
    <property type="protein sequence ID" value="QCS42714.1"/>
    <property type="molecule type" value="Genomic_DNA"/>
</dbReference>
<name>A0A4P8WHR5_9EURY</name>
<evidence type="ECO:0000259" key="1">
    <source>
        <dbReference type="Pfam" id="PF24035"/>
    </source>
</evidence>
<reference evidence="3" key="1">
    <citation type="submission" date="2019-05" db="EMBL/GenBank/DDBJ databases">
        <title>Genome sequence and methylation pattern of the halophilic Archaeon Natrinema versiforme BOL5-4.</title>
        <authorList>
            <person name="DasSarma P."/>
            <person name="Anton B.P."/>
            <person name="DasSarma S.L."/>
            <person name="Martinez F.L."/>
            <person name="Guzman D."/>
            <person name="Roberts R.J."/>
            <person name="DasSarma S."/>
        </authorList>
    </citation>
    <scope>NUCLEOTIDE SEQUENCE [LARGE SCALE GENOMIC DNA]</scope>
    <source>
        <strain evidence="3">BOL5-4</strain>
    </source>
</reference>
<dbReference type="Pfam" id="PF24035">
    <property type="entry name" value="DUF7344"/>
    <property type="match status" value="1"/>
</dbReference>
<dbReference type="Proteomes" id="UP000302218">
    <property type="component" value="Chromosome"/>
</dbReference>
<evidence type="ECO:0000313" key="3">
    <source>
        <dbReference type="Proteomes" id="UP000302218"/>
    </source>
</evidence>